<reference evidence="1 2" key="1">
    <citation type="journal article" date="2016" name="Nat. Commun.">
        <title>Thousands of microbial genomes shed light on interconnected biogeochemical processes in an aquifer system.</title>
        <authorList>
            <person name="Anantharaman K."/>
            <person name="Brown C.T."/>
            <person name="Hug L.A."/>
            <person name="Sharon I."/>
            <person name="Castelle C.J."/>
            <person name="Probst A.J."/>
            <person name="Thomas B.C."/>
            <person name="Singh A."/>
            <person name="Wilkins M.J."/>
            <person name="Karaoz U."/>
            <person name="Brodie E.L."/>
            <person name="Williams K.H."/>
            <person name="Hubbard S.S."/>
            <person name="Banfield J.F."/>
        </authorList>
    </citation>
    <scope>NUCLEOTIDE SEQUENCE [LARGE SCALE GENOMIC DNA]</scope>
</reference>
<sequence length="79" mass="8844">MMTEERWNNQVEMAKQGVLPTDAKEAVLWADSKIKQLMETTVTIKKVAVRTIGPFGEPEYTVGAKAIEALFDAVSRIFD</sequence>
<dbReference type="AlphaFoldDB" id="A0A1F5YBZ8"/>
<protein>
    <submittedName>
        <fullName evidence="1">Uncharacterized protein</fullName>
    </submittedName>
</protein>
<dbReference type="EMBL" id="MFIW01000070">
    <property type="protein sequence ID" value="OGF97683.1"/>
    <property type="molecule type" value="Genomic_DNA"/>
</dbReference>
<organism evidence="1 2">
    <name type="scientific">Candidatus Glassbacteria bacterium RBG_16_58_8</name>
    <dbReference type="NCBI Taxonomy" id="1817866"/>
    <lineage>
        <taxon>Bacteria</taxon>
        <taxon>Candidatus Glassiibacteriota</taxon>
    </lineage>
</organism>
<comment type="caution">
    <text evidence="1">The sequence shown here is derived from an EMBL/GenBank/DDBJ whole genome shotgun (WGS) entry which is preliminary data.</text>
</comment>
<dbReference type="Proteomes" id="UP000179034">
    <property type="component" value="Unassembled WGS sequence"/>
</dbReference>
<gene>
    <name evidence="1" type="ORF">A2Z06_01365</name>
</gene>
<accession>A0A1F5YBZ8</accession>
<evidence type="ECO:0000313" key="1">
    <source>
        <dbReference type="EMBL" id="OGF97683.1"/>
    </source>
</evidence>
<proteinExistence type="predicted"/>
<evidence type="ECO:0000313" key="2">
    <source>
        <dbReference type="Proteomes" id="UP000179034"/>
    </source>
</evidence>
<name>A0A1F5YBZ8_9BACT</name>